<proteinExistence type="predicted"/>
<dbReference type="InterPro" id="IPR006949">
    <property type="entry name" value="Barrel_Baseplate_J-like"/>
</dbReference>
<sequence length="352" mass="38321">MDQPTQDSLIERMRQAFRAKLPNSDAWIFPNNLWIAATVVGGMLWELYAQAVNILRQAMPDRATGVWLQRWANLFRVYIKMPTAAIGPVAVTGIANTPIPAGTIFSREDETQYTTQADAELDATGNGIVNVMATTTGSATNALAGEPLSLMSSVPGLDSDATVGAAGLGGGADIENDDDLRARMIARMQRRNRYGTLQDYVDWALEVPGVTRAWAYAAGNVINVYFMMDNAYPNTYGIPQQTDVAIVQAYLSDPCRKPVGAIPMARLPVGVPLNLTIRCPSPFNQTIQDDVQSDVDSYLVRTASPGRGYTAQDLGRVIDTAALFDYSMPQSTFVPKPPTQIFTNAVIDWETC</sequence>
<feature type="domain" description="Baseplate protein J-like barrel" evidence="1">
    <location>
        <begin position="89"/>
        <end position="169"/>
    </location>
</feature>
<evidence type="ECO:0000313" key="4">
    <source>
        <dbReference type="Proteomes" id="UP000298656"/>
    </source>
</evidence>
<dbReference type="InterPro" id="IPR052399">
    <property type="entry name" value="Phage_Baseplate_Assmbl_Protein"/>
</dbReference>
<evidence type="ECO:0000313" key="3">
    <source>
        <dbReference type="EMBL" id="QCP50150.1"/>
    </source>
</evidence>
<reference evidence="3 4" key="1">
    <citation type="submission" date="2019-05" db="EMBL/GenBank/DDBJ databases">
        <title>Burkholderia sp. DHOD12, isolated from subtropical forest soil.</title>
        <authorList>
            <person name="Gao Z.-H."/>
            <person name="Qiu L.-H."/>
        </authorList>
    </citation>
    <scope>NUCLEOTIDE SEQUENCE [LARGE SCALE GENOMIC DNA]</scope>
    <source>
        <strain evidence="3 4">DHOD12</strain>
    </source>
</reference>
<dbReference type="InterPro" id="IPR058531">
    <property type="entry name" value="Baseplate_J_M"/>
</dbReference>
<dbReference type="RefSeq" id="WP_137332969.1">
    <property type="nucleotide sequence ID" value="NZ_CP040077.1"/>
</dbReference>
<evidence type="ECO:0000259" key="2">
    <source>
        <dbReference type="Pfam" id="PF26078"/>
    </source>
</evidence>
<organism evidence="3 4">
    <name type="scientific">Trinickia violacea</name>
    <dbReference type="NCBI Taxonomy" id="2571746"/>
    <lineage>
        <taxon>Bacteria</taxon>
        <taxon>Pseudomonadati</taxon>
        <taxon>Pseudomonadota</taxon>
        <taxon>Betaproteobacteria</taxon>
        <taxon>Burkholderiales</taxon>
        <taxon>Burkholderiaceae</taxon>
        <taxon>Trinickia</taxon>
    </lineage>
</organism>
<dbReference type="Proteomes" id="UP000298656">
    <property type="component" value="Chromosome 1"/>
</dbReference>
<gene>
    <name evidence="3" type="ORF">FAZ95_13765</name>
</gene>
<name>A0A4V1EHG1_9BURK</name>
<dbReference type="OrthoDB" id="7565172at2"/>
<feature type="domain" description="Baseplate J-like central" evidence="2">
    <location>
        <begin position="195"/>
        <end position="261"/>
    </location>
</feature>
<dbReference type="PANTHER" id="PTHR37829">
    <property type="entry name" value="PHAGE-LIKE ELEMENT PBSX PROTEIN XKDT"/>
    <property type="match status" value="1"/>
</dbReference>
<dbReference type="Pfam" id="PF04865">
    <property type="entry name" value="Baseplate_J"/>
    <property type="match status" value="1"/>
</dbReference>
<dbReference type="Pfam" id="PF26078">
    <property type="entry name" value="Baseplate_J_M"/>
    <property type="match status" value="1"/>
</dbReference>
<dbReference type="EMBL" id="CP040077">
    <property type="protein sequence ID" value="QCP50150.1"/>
    <property type="molecule type" value="Genomic_DNA"/>
</dbReference>
<protein>
    <submittedName>
        <fullName evidence="3">Baseplate J/gp47 family protein</fullName>
    </submittedName>
</protein>
<dbReference type="PANTHER" id="PTHR37829:SF3">
    <property type="entry name" value="PROTEIN JAYE-RELATED"/>
    <property type="match status" value="1"/>
</dbReference>
<dbReference type="AlphaFoldDB" id="A0A4V1EHG1"/>
<dbReference type="KEGG" id="tvl:FAZ95_13765"/>
<evidence type="ECO:0000259" key="1">
    <source>
        <dbReference type="Pfam" id="PF04865"/>
    </source>
</evidence>
<accession>A0A4V1EHG1</accession>
<keyword evidence="4" id="KW-1185">Reference proteome</keyword>